<name>A0AAP9MUC7_PSEPU</name>
<feature type="coiled-coil region" evidence="1">
    <location>
        <begin position="36"/>
        <end position="63"/>
    </location>
</feature>
<dbReference type="EMBL" id="CP050951">
    <property type="protein sequence ID" value="QJQ08100.1"/>
    <property type="molecule type" value="Genomic_DNA"/>
</dbReference>
<organism evidence="2 3">
    <name type="scientific">Pseudomonas putida</name>
    <name type="common">Arthrobacter siderocapsulatus</name>
    <dbReference type="NCBI Taxonomy" id="303"/>
    <lineage>
        <taxon>Bacteria</taxon>
        <taxon>Pseudomonadati</taxon>
        <taxon>Pseudomonadota</taxon>
        <taxon>Gammaproteobacteria</taxon>
        <taxon>Pseudomonadales</taxon>
        <taxon>Pseudomonadaceae</taxon>
        <taxon>Pseudomonas</taxon>
    </lineage>
</organism>
<reference evidence="2 3" key="2">
    <citation type="submission" date="2020-04" db="EMBL/GenBank/DDBJ databases">
        <title>Complete genome sequence of Pseudomonas putida strain JQ581.</title>
        <authorList>
            <person name="Mu Y."/>
        </authorList>
    </citation>
    <scope>NUCLEOTIDE SEQUENCE [LARGE SCALE GENOMIC DNA]</scope>
    <source>
        <strain evidence="2 3">JQ581</strain>
    </source>
</reference>
<evidence type="ECO:0008006" key="4">
    <source>
        <dbReference type="Google" id="ProtNLM"/>
    </source>
</evidence>
<dbReference type="PIRSF" id="PIRSF034586">
    <property type="entry name" value="Vir_effector_SfrC"/>
    <property type="match status" value="1"/>
</dbReference>
<gene>
    <name evidence="2" type="ORF">A3L25_001215</name>
</gene>
<dbReference type="Proteomes" id="UP000076857">
    <property type="component" value="Chromosome"/>
</dbReference>
<proteinExistence type="predicted"/>
<dbReference type="AlphaFoldDB" id="A0AAP9MUC7"/>
<evidence type="ECO:0000313" key="2">
    <source>
        <dbReference type="EMBL" id="QJQ08100.1"/>
    </source>
</evidence>
<evidence type="ECO:0000313" key="3">
    <source>
        <dbReference type="Proteomes" id="UP000076857"/>
    </source>
</evidence>
<sequence>MSDLTPKQQQLMGAWGAIHKGAGEALEWIEQVRGNAASVEAEADGLGLRLRRARNKAKNLQRSAGNPMTVGFFGLSQAGKSYLISALASDDHGKLESDFGGQVLDFIRHVNPPGGGGEATGVVTRFSHIAKPCLDVNYPVEITLFREIELVKILCNSWFEDFDLERVDHSYREQDIQAALSEFEGQDAGQVQPGVSSDDVVALWDYLKSNYEKSTRVLDDQYWPRAVKIAPRLALRERAKLFSVLWGGQAPITDLYLLLAGVLQKLDHVETLHAPISVFKQENISVTATPYNIMGVDLLSRLGTRHDVQVNVLPGRDGKVHTSVSISVAQLAALAVEVNFCLRTKPTASVAHGVDILDFPGYRTRNKYLSVDEAALKESADEVHPYWNLILRGKVAYLFERYSEAQEMNALVICTSSVKQSDVISVGPVLTRWIHNTQGATPKERGQRAPGLIWALTMCDGWANLELGKDDAHKFKAAERLMKITIIERFGSQEWMKEWSVGKPFDNTYMVRKPRLKETAFIERDEQDQELRVIERYVDDIKQLRQYVVDLPAANRHIANTGAAFDAMMTLNDGGISRFSTSFSSINDLDFKLARIEEQLEQCRTDLLDHGLNTWREEDFEQLLNKKREKTQYLLDNLGADPDTISELIHALQVPVEQLRELYLGGVYDIDGIDGEAGEEPEPAVRAPANKAPALNFGNVFGNTASATPAVAPKPVAKRLNAEQRFVRAALKAWIKHMRELGTQPLHLSSLRMSREVVEALVEELVSAVRRPAFIEQLDAAVMRRIFNGVRRDQIVQRQVLTVQLAMRDFLSWFDLLGKPVSERPTALLGEGQPVFGAYQTFAQGELPVLPKEPSNQEQSFQIDWLSSLAWLTQENAKSGADPEITTEQRRQLAVLLNTFQAS</sequence>
<accession>A0AAP9MUC7</accession>
<reference evidence="2 3" key="1">
    <citation type="submission" date="2016-04" db="EMBL/GenBank/DDBJ databases">
        <authorList>
            <person name="Qiu J."/>
        </authorList>
    </citation>
    <scope>NUCLEOTIDE SEQUENCE [LARGE SCALE GENOMIC DNA]</scope>
    <source>
        <strain evidence="2 3">JQ581</strain>
    </source>
</reference>
<dbReference type="InterPro" id="IPR017030">
    <property type="entry name" value="Vir_effector_SfrC"/>
</dbReference>
<dbReference type="RefSeq" id="WP_063423187.1">
    <property type="nucleotide sequence ID" value="NZ_CP050951.1"/>
</dbReference>
<protein>
    <recommendedName>
        <fullName evidence="4">HopL1 protein</fullName>
    </recommendedName>
</protein>
<evidence type="ECO:0000256" key="1">
    <source>
        <dbReference type="SAM" id="Coils"/>
    </source>
</evidence>
<dbReference type="Pfam" id="PF10139">
    <property type="entry name" value="Virul_Fac"/>
    <property type="match status" value="1"/>
</dbReference>
<keyword evidence="1" id="KW-0175">Coiled coil</keyword>